<dbReference type="RefSeq" id="WP_016329735.1">
    <property type="nucleotide sequence ID" value="NC_019386.1"/>
</dbReference>
<proteinExistence type="inferred from homology"/>
<dbReference type="Proteomes" id="UP000000211">
    <property type="component" value="Chromosome"/>
</dbReference>
<name>K7R6J7_THEOS</name>
<dbReference type="InterPro" id="IPR006016">
    <property type="entry name" value="UspA"/>
</dbReference>
<dbReference type="eggNOG" id="COG0589">
    <property type="taxonomic scope" value="Bacteria"/>
</dbReference>
<dbReference type="InterPro" id="IPR006015">
    <property type="entry name" value="Universal_stress_UspA"/>
</dbReference>
<dbReference type="AlphaFoldDB" id="K7R6J7"/>
<gene>
    <name evidence="3" type="ORF">Theos_1526</name>
</gene>
<dbReference type="PANTHER" id="PTHR46268">
    <property type="entry name" value="STRESS RESPONSE PROTEIN NHAX"/>
    <property type="match status" value="1"/>
</dbReference>
<dbReference type="CDD" id="cd00293">
    <property type="entry name" value="USP-like"/>
    <property type="match status" value="1"/>
</dbReference>
<sequence length="137" mass="14503">MFKTILLAYDGSEHAKRAAQVAKAEGEAHGARLLVVHVYEPVPDYLGEPFFEEALKRRLERAEAVLKEGLALVGLPPENGLLLEGEPAGAILEAAHGEKADLIVMGTRGLGALGGLFLGSQSQKVVAQAPCPVLLVR</sequence>
<dbReference type="EMBL" id="CP003249">
    <property type="protein sequence ID" value="AFV76554.1"/>
    <property type="molecule type" value="Genomic_DNA"/>
</dbReference>
<dbReference type="Pfam" id="PF00582">
    <property type="entry name" value="Usp"/>
    <property type="match status" value="1"/>
</dbReference>
<evidence type="ECO:0000313" key="4">
    <source>
        <dbReference type="Proteomes" id="UP000000211"/>
    </source>
</evidence>
<dbReference type="STRING" id="751945.Theos_1526"/>
<dbReference type="PANTHER" id="PTHR46268:SF6">
    <property type="entry name" value="UNIVERSAL STRESS PROTEIN UP12"/>
    <property type="match status" value="1"/>
</dbReference>
<dbReference type="Gene3D" id="3.40.50.620">
    <property type="entry name" value="HUPs"/>
    <property type="match status" value="1"/>
</dbReference>
<evidence type="ECO:0000259" key="2">
    <source>
        <dbReference type="Pfam" id="PF00582"/>
    </source>
</evidence>
<reference evidence="3 4" key="1">
    <citation type="journal article" date="2013" name="Genome Announc.">
        <title>Whole Genome Sequencing of Thermus oshimai JL-2 and Thermus thermophilus JL-18, Incomplete Denitrifiers from the United States Great Basin.</title>
        <authorList>
            <person name="Murugapiran S.K."/>
            <person name="Huntemann M."/>
            <person name="Wei C.L."/>
            <person name="Han J."/>
            <person name="Detter J.C."/>
            <person name="Han C.S."/>
            <person name="Erkkila T.H."/>
            <person name="Teshima H."/>
            <person name="Chen A."/>
            <person name="Kyrpides N."/>
            <person name="Mavrommatis K."/>
            <person name="Markowitz V."/>
            <person name="Szeto E."/>
            <person name="Ivanova N."/>
            <person name="Pagani I."/>
            <person name="Lam J."/>
            <person name="McDonald A.I."/>
            <person name="Dodsworth J.A."/>
            <person name="Pati A."/>
            <person name="Goodwin L."/>
            <person name="Peters L."/>
            <person name="Pitluck S."/>
            <person name="Woyke T."/>
            <person name="Hedlund B.P."/>
        </authorList>
    </citation>
    <scope>NUCLEOTIDE SEQUENCE</scope>
    <source>
        <strain evidence="3 4">JL-2</strain>
    </source>
</reference>
<dbReference type="SUPFAM" id="SSF52402">
    <property type="entry name" value="Adenine nucleotide alpha hydrolases-like"/>
    <property type="match status" value="1"/>
</dbReference>
<protein>
    <submittedName>
        <fullName evidence="3">Universal stress protein UspA-like protein</fullName>
    </submittedName>
</protein>
<accession>K7R6J7</accession>
<feature type="domain" description="UspA" evidence="2">
    <location>
        <begin position="1"/>
        <end position="137"/>
    </location>
</feature>
<dbReference type="PATRIC" id="fig|751945.3.peg.1508"/>
<keyword evidence="4" id="KW-1185">Reference proteome</keyword>
<evidence type="ECO:0000256" key="1">
    <source>
        <dbReference type="ARBA" id="ARBA00008791"/>
    </source>
</evidence>
<dbReference type="KEGG" id="tos:Theos_1526"/>
<organism evidence="3 4">
    <name type="scientific">Thermus oshimai JL-2</name>
    <dbReference type="NCBI Taxonomy" id="751945"/>
    <lineage>
        <taxon>Bacteria</taxon>
        <taxon>Thermotogati</taxon>
        <taxon>Deinococcota</taxon>
        <taxon>Deinococci</taxon>
        <taxon>Thermales</taxon>
        <taxon>Thermaceae</taxon>
        <taxon>Thermus</taxon>
    </lineage>
</organism>
<comment type="similarity">
    <text evidence="1">Belongs to the universal stress protein A family.</text>
</comment>
<evidence type="ECO:0000313" key="3">
    <source>
        <dbReference type="EMBL" id="AFV76554.1"/>
    </source>
</evidence>
<dbReference type="OrthoDB" id="9794782at2"/>
<dbReference type="PRINTS" id="PR01438">
    <property type="entry name" value="UNVRSLSTRESS"/>
</dbReference>
<dbReference type="InterPro" id="IPR014729">
    <property type="entry name" value="Rossmann-like_a/b/a_fold"/>
</dbReference>
<dbReference type="HOGENOM" id="CLU_049301_16_2_0"/>